<feature type="domain" description="N-acetyltransferase" evidence="3">
    <location>
        <begin position="1"/>
        <end position="161"/>
    </location>
</feature>
<evidence type="ECO:0000313" key="4">
    <source>
        <dbReference type="EMBL" id="KAF1021056.1"/>
    </source>
</evidence>
<dbReference type="InterPro" id="IPR000182">
    <property type="entry name" value="GNAT_dom"/>
</dbReference>
<evidence type="ECO:0000259" key="3">
    <source>
        <dbReference type="PROSITE" id="PS51186"/>
    </source>
</evidence>
<sequence length="165" mass="18574">MTPHTATETLRIEIDDLSRPAVHDLLHEHLAHMHTLSPADKVFALDLAKLRVPDITFWTAWQGDALLGCGALRELTPRHGEIKSMRTPANARRQGAGRAVLTQIIQTARERGYTLLSLETGTHPEFGPAHQLYRRFGFEDTGPFADYKEDPHSVFMQLRLQEDAA</sequence>
<dbReference type="PANTHER" id="PTHR43877:SF5">
    <property type="entry name" value="BLL8307 PROTEIN"/>
    <property type="match status" value="1"/>
</dbReference>
<keyword evidence="1 4" id="KW-0808">Transferase</keyword>
<proteinExistence type="predicted"/>
<dbReference type="SUPFAM" id="SSF55729">
    <property type="entry name" value="Acyl-CoA N-acyltransferases (Nat)"/>
    <property type="match status" value="1"/>
</dbReference>
<reference evidence="5" key="1">
    <citation type="journal article" date="2020" name="MBio">
        <title>Horizontal gene transfer to a defensive symbiont with a reduced genome amongst a multipartite beetle microbiome.</title>
        <authorList>
            <person name="Waterworth S.C."/>
            <person name="Florez L.V."/>
            <person name="Rees E.R."/>
            <person name="Hertweck C."/>
            <person name="Kaltenpoth M."/>
            <person name="Kwan J.C."/>
        </authorList>
    </citation>
    <scope>NUCLEOTIDE SEQUENCE [LARGE SCALE GENOMIC DNA]</scope>
</reference>
<dbReference type="Gene3D" id="3.40.630.30">
    <property type="match status" value="1"/>
</dbReference>
<evidence type="ECO:0000256" key="2">
    <source>
        <dbReference type="ARBA" id="ARBA00023315"/>
    </source>
</evidence>
<dbReference type="AlphaFoldDB" id="A0A7V8JQB7"/>
<dbReference type="PANTHER" id="PTHR43877">
    <property type="entry name" value="AMINOALKYLPHOSPHONATE N-ACETYLTRANSFERASE-RELATED-RELATED"/>
    <property type="match status" value="1"/>
</dbReference>
<name>A0A7V8JQB7_9BURK</name>
<dbReference type="CDD" id="cd04301">
    <property type="entry name" value="NAT_SF"/>
    <property type="match status" value="1"/>
</dbReference>
<protein>
    <submittedName>
        <fullName evidence="4">Putative N-acetyltransferase YsnE</fullName>
    </submittedName>
</protein>
<accession>A0A7V8JQB7</accession>
<comment type="caution">
    <text evidence="4">The sequence shown here is derived from an EMBL/GenBank/DDBJ whole genome shotgun (WGS) entry which is preliminary data.</text>
</comment>
<dbReference type="Pfam" id="PF00583">
    <property type="entry name" value="Acetyltransf_1"/>
    <property type="match status" value="1"/>
</dbReference>
<gene>
    <name evidence="4" type="primary">ysnE</name>
    <name evidence="4" type="ORF">GAK30_02080</name>
</gene>
<dbReference type="PROSITE" id="PS51186">
    <property type="entry name" value="GNAT"/>
    <property type="match status" value="1"/>
</dbReference>
<evidence type="ECO:0000256" key="1">
    <source>
        <dbReference type="ARBA" id="ARBA00022679"/>
    </source>
</evidence>
<dbReference type="GO" id="GO:0016747">
    <property type="term" value="F:acyltransferase activity, transferring groups other than amino-acyl groups"/>
    <property type="evidence" value="ECO:0007669"/>
    <property type="project" value="InterPro"/>
</dbReference>
<organism evidence="4 5">
    <name type="scientific">Paracidovorax wautersii</name>
    <dbReference type="NCBI Taxonomy" id="1177982"/>
    <lineage>
        <taxon>Bacteria</taxon>
        <taxon>Pseudomonadati</taxon>
        <taxon>Pseudomonadota</taxon>
        <taxon>Betaproteobacteria</taxon>
        <taxon>Burkholderiales</taxon>
        <taxon>Comamonadaceae</taxon>
        <taxon>Paracidovorax</taxon>
    </lineage>
</organism>
<keyword evidence="2" id="KW-0012">Acyltransferase</keyword>
<dbReference type="EMBL" id="WNDQ01000026">
    <property type="protein sequence ID" value="KAF1021056.1"/>
    <property type="molecule type" value="Genomic_DNA"/>
</dbReference>
<evidence type="ECO:0000313" key="5">
    <source>
        <dbReference type="Proteomes" id="UP000461670"/>
    </source>
</evidence>
<dbReference type="InterPro" id="IPR050832">
    <property type="entry name" value="Bact_Acetyltransf"/>
</dbReference>
<dbReference type="Proteomes" id="UP000461670">
    <property type="component" value="Unassembled WGS sequence"/>
</dbReference>
<dbReference type="InterPro" id="IPR016181">
    <property type="entry name" value="Acyl_CoA_acyltransferase"/>
</dbReference>